<evidence type="ECO:0008006" key="5">
    <source>
        <dbReference type="Google" id="ProtNLM"/>
    </source>
</evidence>
<gene>
    <name evidence="3" type="ORF">CCACVL1_10765</name>
</gene>
<dbReference type="EMBL" id="AWWV01009718">
    <property type="protein sequence ID" value="OMO84556.1"/>
    <property type="molecule type" value="Genomic_DNA"/>
</dbReference>
<dbReference type="AlphaFoldDB" id="A0A1R3IPQ5"/>
<feature type="compositionally biased region" description="Basic residues" evidence="1">
    <location>
        <begin position="149"/>
        <end position="164"/>
    </location>
</feature>
<keyword evidence="2" id="KW-0812">Transmembrane</keyword>
<accession>A0A1R3IPQ5</accession>
<dbReference type="Proteomes" id="UP000188268">
    <property type="component" value="Unassembled WGS sequence"/>
</dbReference>
<dbReference type="STRING" id="210143.A0A1R3IPQ5"/>
<dbReference type="Gramene" id="OMO84556">
    <property type="protein sequence ID" value="OMO84556"/>
    <property type="gene ID" value="CCACVL1_10765"/>
</dbReference>
<feature type="transmembrane region" description="Helical" evidence="2">
    <location>
        <begin position="99"/>
        <end position="116"/>
    </location>
</feature>
<evidence type="ECO:0000313" key="3">
    <source>
        <dbReference type="EMBL" id="OMO84556.1"/>
    </source>
</evidence>
<sequence length="275" mass="31542">MGTQLLLFLQLPKPPPLTSLPLLNLNKSLNPSNNNIVRCNPTGSNKTGGQFRFDPQNFDDYDEDDEFEFSSSARQRTWWSDSDDVWDFDDDDEFWVFKVFRAFGWMLPAIVISLLLGTGPNAFIMALAVPLGQTALSLVFDKVSGSTSKRWRPTPRPKTKKKPFTRSANNVRTNKEQQEAKKNGQEKANYSSWLNMDSDIRDNSAKRSPKFGGWDQLDDQVDTQKRAPSQKRNGIPKQQKKTKYSRLGRVRETPLLLRLLIAVFPFLGSWTRFLF</sequence>
<organism evidence="3 4">
    <name type="scientific">Corchorus capsularis</name>
    <name type="common">Jute</name>
    <dbReference type="NCBI Taxonomy" id="210143"/>
    <lineage>
        <taxon>Eukaryota</taxon>
        <taxon>Viridiplantae</taxon>
        <taxon>Streptophyta</taxon>
        <taxon>Embryophyta</taxon>
        <taxon>Tracheophyta</taxon>
        <taxon>Spermatophyta</taxon>
        <taxon>Magnoliopsida</taxon>
        <taxon>eudicotyledons</taxon>
        <taxon>Gunneridae</taxon>
        <taxon>Pentapetalae</taxon>
        <taxon>rosids</taxon>
        <taxon>malvids</taxon>
        <taxon>Malvales</taxon>
        <taxon>Malvaceae</taxon>
        <taxon>Grewioideae</taxon>
        <taxon>Apeibeae</taxon>
        <taxon>Corchorus</taxon>
    </lineage>
</organism>
<dbReference type="PANTHER" id="PTHR35719">
    <property type="entry name" value="OS01G0680600 PROTEIN"/>
    <property type="match status" value="1"/>
</dbReference>
<reference evidence="3 4" key="1">
    <citation type="submission" date="2013-09" db="EMBL/GenBank/DDBJ databases">
        <title>Corchorus capsularis genome sequencing.</title>
        <authorList>
            <person name="Alam M."/>
            <person name="Haque M.S."/>
            <person name="Islam M.S."/>
            <person name="Emdad E.M."/>
            <person name="Islam M.M."/>
            <person name="Ahmed B."/>
            <person name="Halim A."/>
            <person name="Hossen Q.M.M."/>
            <person name="Hossain M.Z."/>
            <person name="Ahmed R."/>
            <person name="Khan M.M."/>
            <person name="Islam R."/>
            <person name="Rashid M.M."/>
            <person name="Khan S.A."/>
            <person name="Rahman M.S."/>
            <person name="Alam M."/>
        </authorList>
    </citation>
    <scope>NUCLEOTIDE SEQUENCE [LARGE SCALE GENOMIC DNA]</scope>
    <source>
        <strain evidence="4">cv. CVL-1</strain>
        <tissue evidence="3">Whole seedling</tissue>
    </source>
</reference>
<feature type="region of interest" description="Disordered" evidence="1">
    <location>
        <begin position="204"/>
        <end position="246"/>
    </location>
</feature>
<keyword evidence="2" id="KW-0472">Membrane</keyword>
<dbReference type="OMA" id="YSSWLNM"/>
<proteinExistence type="predicted"/>
<evidence type="ECO:0000256" key="2">
    <source>
        <dbReference type="SAM" id="Phobius"/>
    </source>
</evidence>
<evidence type="ECO:0000256" key="1">
    <source>
        <dbReference type="SAM" id="MobiDB-lite"/>
    </source>
</evidence>
<dbReference type="PANTHER" id="PTHR35719:SF5">
    <property type="entry name" value="T6K12.7 PROTEIN"/>
    <property type="match status" value="1"/>
</dbReference>
<feature type="transmembrane region" description="Helical" evidence="2">
    <location>
        <begin position="255"/>
        <end position="273"/>
    </location>
</feature>
<protein>
    <recommendedName>
        <fullName evidence="5">Transmembrane protein</fullName>
    </recommendedName>
</protein>
<keyword evidence="4" id="KW-1185">Reference proteome</keyword>
<evidence type="ECO:0000313" key="4">
    <source>
        <dbReference type="Proteomes" id="UP000188268"/>
    </source>
</evidence>
<feature type="compositionally biased region" description="Basic and acidic residues" evidence="1">
    <location>
        <begin position="173"/>
        <end position="185"/>
    </location>
</feature>
<dbReference type="OrthoDB" id="785439at2759"/>
<comment type="caution">
    <text evidence="3">The sequence shown here is derived from an EMBL/GenBank/DDBJ whole genome shotgun (WGS) entry which is preliminary data.</text>
</comment>
<name>A0A1R3IPQ5_COCAP</name>
<feature type="region of interest" description="Disordered" evidence="1">
    <location>
        <begin position="146"/>
        <end position="188"/>
    </location>
</feature>
<keyword evidence="2" id="KW-1133">Transmembrane helix</keyword>